<protein>
    <recommendedName>
        <fullName evidence="4">LysM domain-containing protein</fullName>
    </recommendedName>
</protein>
<keyword evidence="3" id="KW-0732">Signal</keyword>
<dbReference type="SUPFAM" id="SSF54106">
    <property type="entry name" value="LysM domain"/>
    <property type="match status" value="1"/>
</dbReference>
<evidence type="ECO:0000259" key="4">
    <source>
        <dbReference type="PROSITE" id="PS51782"/>
    </source>
</evidence>
<keyword evidence="1" id="KW-0147">Chitin-binding</keyword>
<keyword evidence="6" id="KW-1185">Reference proteome</keyword>
<dbReference type="EMBL" id="JBFXLS010000036">
    <property type="protein sequence ID" value="KAL2825513.1"/>
    <property type="molecule type" value="Genomic_DNA"/>
</dbReference>
<sequence length="172" mass="18387">MQLTQLAIAGLIPGMVSALVCCDGDDLSIVATTTEAPTKATVTIPTPTMSGIIDGCEGYDKVVEGDICDTVAKRNGISTSQLRTWNSIDSLCSNLWLDYYVCVDGPGPVPIYPGTVANCEVYYRIYDRDTTCAAVCALVGITLEELVAMNPNLEYHCPNLTRLVGNRICVGV</sequence>
<accession>A0ABR4ICR0</accession>
<proteinExistence type="predicted"/>
<name>A0ABR4ICR0_9EURO</name>
<dbReference type="Pfam" id="PF01476">
    <property type="entry name" value="LysM"/>
    <property type="match status" value="1"/>
</dbReference>
<feature type="domain" description="LysM" evidence="4">
    <location>
        <begin position="58"/>
        <end position="103"/>
    </location>
</feature>
<organism evidence="5 6">
    <name type="scientific">Aspergillus cavernicola</name>
    <dbReference type="NCBI Taxonomy" id="176166"/>
    <lineage>
        <taxon>Eukaryota</taxon>
        <taxon>Fungi</taxon>
        <taxon>Dikarya</taxon>
        <taxon>Ascomycota</taxon>
        <taxon>Pezizomycotina</taxon>
        <taxon>Eurotiomycetes</taxon>
        <taxon>Eurotiomycetidae</taxon>
        <taxon>Eurotiales</taxon>
        <taxon>Aspergillaceae</taxon>
        <taxon>Aspergillus</taxon>
        <taxon>Aspergillus subgen. Nidulantes</taxon>
    </lineage>
</organism>
<dbReference type="PANTHER" id="PTHR34997:SF18">
    <property type="entry name" value="LYSM DOMAIN-CONTAINING PROTEIN"/>
    <property type="match status" value="1"/>
</dbReference>
<dbReference type="Gene3D" id="3.10.350.10">
    <property type="entry name" value="LysM domain"/>
    <property type="match status" value="2"/>
</dbReference>
<gene>
    <name evidence="5" type="ORF">BDW59DRAFT_161740</name>
</gene>
<dbReference type="PROSITE" id="PS51782">
    <property type="entry name" value="LYSM"/>
    <property type="match status" value="1"/>
</dbReference>
<evidence type="ECO:0000256" key="1">
    <source>
        <dbReference type="ARBA" id="ARBA00022669"/>
    </source>
</evidence>
<evidence type="ECO:0000256" key="2">
    <source>
        <dbReference type="ARBA" id="ARBA00023026"/>
    </source>
</evidence>
<evidence type="ECO:0000313" key="5">
    <source>
        <dbReference type="EMBL" id="KAL2825513.1"/>
    </source>
</evidence>
<feature type="chain" id="PRO_5046701107" description="LysM domain-containing protein" evidence="3">
    <location>
        <begin position="19"/>
        <end position="172"/>
    </location>
</feature>
<evidence type="ECO:0000256" key="3">
    <source>
        <dbReference type="SAM" id="SignalP"/>
    </source>
</evidence>
<dbReference type="Proteomes" id="UP001610335">
    <property type="component" value="Unassembled WGS sequence"/>
</dbReference>
<keyword evidence="2" id="KW-0843">Virulence</keyword>
<reference evidence="5 6" key="1">
    <citation type="submission" date="2024-07" db="EMBL/GenBank/DDBJ databases">
        <title>Section-level genome sequencing and comparative genomics of Aspergillus sections Usti and Cavernicolus.</title>
        <authorList>
            <consortium name="Lawrence Berkeley National Laboratory"/>
            <person name="Nybo J.L."/>
            <person name="Vesth T.C."/>
            <person name="Theobald S."/>
            <person name="Frisvad J.C."/>
            <person name="Larsen T.O."/>
            <person name="Kjaerboelling I."/>
            <person name="Rothschild-Mancinelli K."/>
            <person name="Lyhne E.K."/>
            <person name="Kogle M.E."/>
            <person name="Barry K."/>
            <person name="Clum A."/>
            <person name="Na H."/>
            <person name="Ledsgaard L."/>
            <person name="Lin J."/>
            <person name="Lipzen A."/>
            <person name="Kuo A."/>
            <person name="Riley R."/>
            <person name="Mondo S."/>
            <person name="LaButti K."/>
            <person name="Haridas S."/>
            <person name="Pangalinan J."/>
            <person name="Salamov A.A."/>
            <person name="Simmons B.A."/>
            <person name="Magnuson J.K."/>
            <person name="Chen J."/>
            <person name="Drula E."/>
            <person name="Henrissat B."/>
            <person name="Wiebenga A."/>
            <person name="Lubbers R.J."/>
            <person name="Gomes A.C."/>
            <person name="Makela M.R."/>
            <person name="Stajich J."/>
            <person name="Grigoriev I.V."/>
            <person name="Mortensen U.H."/>
            <person name="De vries R.P."/>
            <person name="Baker S.E."/>
            <person name="Andersen M.R."/>
        </authorList>
    </citation>
    <scope>NUCLEOTIDE SEQUENCE [LARGE SCALE GENOMIC DNA]</scope>
    <source>
        <strain evidence="5 6">CBS 600.67</strain>
    </source>
</reference>
<dbReference type="PANTHER" id="PTHR34997">
    <property type="entry name" value="AM15"/>
    <property type="match status" value="1"/>
</dbReference>
<dbReference type="InterPro" id="IPR036779">
    <property type="entry name" value="LysM_dom_sf"/>
</dbReference>
<comment type="caution">
    <text evidence="5">The sequence shown here is derived from an EMBL/GenBank/DDBJ whole genome shotgun (WGS) entry which is preliminary data.</text>
</comment>
<dbReference type="InterPro" id="IPR018392">
    <property type="entry name" value="LysM"/>
</dbReference>
<evidence type="ECO:0000313" key="6">
    <source>
        <dbReference type="Proteomes" id="UP001610335"/>
    </source>
</evidence>
<feature type="signal peptide" evidence="3">
    <location>
        <begin position="1"/>
        <end position="18"/>
    </location>
</feature>
<dbReference type="CDD" id="cd00118">
    <property type="entry name" value="LysM"/>
    <property type="match status" value="1"/>
</dbReference>
<dbReference type="InterPro" id="IPR052210">
    <property type="entry name" value="LysM1-like"/>
</dbReference>